<accession>A0A833XEH7</accession>
<reference evidence="6" key="2">
    <citation type="submission" date="2020-03" db="EMBL/GenBank/DDBJ databases">
        <title>Walnut 2.0.</title>
        <authorList>
            <person name="Marrano A."/>
            <person name="Britton M."/>
            <person name="Zimin A.V."/>
            <person name="Zaini P.A."/>
            <person name="Workman R."/>
            <person name="Puiu D."/>
            <person name="Bianco L."/>
            <person name="Allen B.J."/>
            <person name="Troggio M."/>
            <person name="Leslie C.A."/>
            <person name="Timp W."/>
            <person name="Dendekar A."/>
            <person name="Salzberg S.L."/>
            <person name="Neale D.B."/>
        </authorList>
    </citation>
    <scope>NUCLEOTIDE SEQUENCE</scope>
    <source>
        <tissue evidence="6">Leaves</tissue>
    </source>
</reference>
<dbReference type="Gramene" id="Jr07_10380_p1">
    <property type="protein sequence ID" value="cds.Jr07_10380_p1"/>
    <property type="gene ID" value="Jr07_10380"/>
</dbReference>
<evidence type="ECO:0000313" key="6">
    <source>
        <dbReference type="EMBL" id="KAF5464644.1"/>
    </source>
</evidence>
<dbReference type="AlphaFoldDB" id="A0A833XEH7"/>
<evidence type="ECO:0000259" key="5">
    <source>
        <dbReference type="Pfam" id="PF06839"/>
    </source>
</evidence>
<dbReference type="PANTHER" id="PTHR33248">
    <property type="entry name" value="ZINC ION-BINDING PROTEIN"/>
    <property type="match status" value="1"/>
</dbReference>
<evidence type="ECO:0000256" key="2">
    <source>
        <dbReference type="ARBA" id="ARBA00022771"/>
    </source>
</evidence>
<proteinExistence type="predicted"/>
<sequence>MCLSIVILVEVRMSLSSLSSSSFGKCTLAPPLCFCEVQAILRYSNTKENPERPFLGCPKYNTKGLPYCKYFKWADIELQEYANELLRKEEELEKRLFNVEIQVTELCKIVDEIKKREMELVLLERESVLRHSRTLSWVYFDLFLVVCCYLLTS</sequence>
<comment type="caution">
    <text evidence="6">The sequence shown here is derived from an EMBL/GenBank/DDBJ whole genome shotgun (WGS) entry which is preliminary data.</text>
</comment>
<dbReference type="EMBL" id="LIHL02000007">
    <property type="protein sequence ID" value="KAF5464644.1"/>
    <property type="molecule type" value="Genomic_DNA"/>
</dbReference>
<evidence type="ECO:0000256" key="3">
    <source>
        <dbReference type="ARBA" id="ARBA00022833"/>
    </source>
</evidence>
<dbReference type="InterPro" id="IPR010666">
    <property type="entry name" value="Znf_GRF"/>
</dbReference>
<keyword evidence="1" id="KW-0479">Metal-binding</keyword>
<keyword evidence="2" id="KW-0863">Zinc-finger</keyword>
<organism evidence="6 7">
    <name type="scientific">Juglans regia</name>
    <name type="common">English walnut</name>
    <dbReference type="NCBI Taxonomy" id="51240"/>
    <lineage>
        <taxon>Eukaryota</taxon>
        <taxon>Viridiplantae</taxon>
        <taxon>Streptophyta</taxon>
        <taxon>Embryophyta</taxon>
        <taxon>Tracheophyta</taxon>
        <taxon>Spermatophyta</taxon>
        <taxon>Magnoliopsida</taxon>
        <taxon>eudicotyledons</taxon>
        <taxon>Gunneridae</taxon>
        <taxon>Pentapetalae</taxon>
        <taxon>rosids</taxon>
        <taxon>fabids</taxon>
        <taxon>Fagales</taxon>
        <taxon>Juglandaceae</taxon>
        <taxon>Juglans</taxon>
    </lineage>
</organism>
<dbReference type="Pfam" id="PF06839">
    <property type="entry name" value="Zn_ribbon_GRF"/>
    <property type="match status" value="1"/>
</dbReference>
<keyword evidence="4" id="KW-0732">Signal</keyword>
<feature type="chain" id="PRO_5032282770" description="GRF-type domain-containing protein" evidence="4">
    <location>
        <begin position="17"/>
        <end position="153"/>
    </location>
</feature>
<evidence type="ECO:0000256" key="4">
    <source>
        <dbReference type="SAM" id="SignalP"/>
    </source>
</evidence>
<protein>
    <recommendedName>
        <fullName evidence="5">GRF-type domain-containing protein</fullName>
    </recommendedName>
</protein>
<dbReference type="Proteomes" id="UP000619265">
    <property type="component" value="Unassembled WGS sequence"/>
</dbReference>
<reference evidence="6" key="1">
    <citation type="submission" date="2015-10" db="EMBL/GenBank/DDBJ databases">
        <authorList>
            <person name="Martinez-Garcia P.J."/>
            <person name="Crepeau M.W."/>
            <person name="Puiu D."/>
            <person name="Gonzalez-Ibeas D."/>
            <person name="Whalen J."/>
            <person name="Stevens K."/>
            <person name="Paul R."/>
            <person name="Butterfield T."/>
            <person name="Britton M."/>
            <person name="Reagan R."/>
            <person name="Chakraborty S."/>
            <person name="Walawage S.L."/>
            <person name="Vasquez-Gross H.A."/>
            <person name="Cardeno C."/>
            <person name="Famula R."/>
            <person name="Pratt K."/>
            <person name="Kuruganti S."/>
            <person name="Aradhya M.K."/>
            <person name="Leslie C.A."/>
            <person name="Dandekar A.M."/>
            <person name="Salzberg S.L."/>
            <person name="Wegrzyn J.L."/>
            <person name="Langley C.H."/>
            <person name="Neale D.B."/>
        </authorList>
    </citation>
    <scope>NUCLEOTIDE SEQUENCE</scope>
    <source>
        <tissue evidence="6">Leaves</tissue>
    </source>
</reference>
<evidence type="ECO:0000313" key="7">
    <source>
        <dbReference type="Proteomes" id="UP000619265"/>
    </source>
</evidence>
<evidence type="ECO:0000256" key="1">
    <source>
        <dbReference type="ARBA" id="ARBA00022723"/>
    </source>
</evidence>
<name>A0A833XEH7_JUGRE</name>
<feature type="signal peptide" evidence="4">
    <location>
        <begin position="1"/>
        <end position="16"/>
    </location>
</feature>
<feature type="domain" description="GRF-type" evidence="5">
    <location>
        <begin position="31"/>
        <end position="75"/>
    </location>
</feature>
<dbReference type="GO" id="GO:0008270">
    <property type="term" value="F:zinc ion binding"/>
    <property type="evidence" value="ECO:0007669"/>
    <property type="project" value="UniProtKB-KW"/>
</dbReference>
<gene>
    <name evidence="6" type="ORF">F2P56_014705</name>
</gene>
<keyword evidence="3" id="KW-0862">Zinc</keyword>